<name>A0A6A1UPC1_9ROSI</name>
<protein>
    <submittedName>
        <fullName evidence="5">Protein CHLOROPLAST IMPORT APPARATUS 2</fullName>
    </submittedName>
</protein>
<accession>A0A6A1UPC1</accession>
<dbReference type="AlphaFoldDB" id="A0A6A1UPC1"/>
<comment type="caution">
    <text evidence="5">The sequence shown here is derived from an EMBL/GenBank/DDBJ whole genome shotgun (WGS) entry which is preliminary data.</text>
</comment>
<evidence type="ECO:0000313" key="5">
    <source>
        <dbReference type="EMBL" id="KAB1202245.1"/>
    </source>
</evidence>
<evidence type="ECO:0000256" key="3">
    <source>
        <dbReference type="PROSITE-ProRule" id="PRU00357"/>
    </source>
</evidence>
<dbReference type="GO" id="GO:0005634">
    <property type="term" value="C:nucleus"/>
    <property type="evidence" value="ECO:0007669"/>
    <property type="project" value="UniProtKB-SubCell"/>
</dbReference>
<dbReference type="GO" id="GO:0006355">
    <property type="term" value="P:regulation of DNA-templated transcription"/>
    <property type="evidence" value="ECO:0007669"/>
    <property type="project" value="TreeGrafter"/>
</dbReference>
<organism evidence="5 6">
    <name type="scientific">Morella rubra</name>
    <name type="common">Chinese bayberry</name>
    <dbReference type="NCBI Taxonomy" id="262757"/>
    <lineage>
        <taxon>Eukaryota</taxon>
        <taxon>Viridiplantae</taxon>
        <taxon>Streptophyta</taxon>
        <taxon>Embryophyta</taxon>
        <taxon>Tracheophyta</taxon>
        <taxon>Spermatophyta</taxon>
        <taxon>Magnoliopsida</taxon>
        <taxon>eudicotyledons</taxon>
        <taxon>Gunneridae</taxon>
        <taxon>Pentapetalae</taxon>
        <taxon>rosids</taxon>
        <taxon>fabids</taxon>
        <taxon>Fagales</taxon>
        <taxon>Myricaceae</taxon>
        <taxon>Morella</taxon>
    </lineage>
</organism>
<evidence type="ECO:0000256" key="1">
    <source>
        <dbReference type="ARBA" id="ARBA00004123"/>
    </source>
</evidence>
<dbReference type="EMBL" id="RXIC02000026">
    <property type="protein sequence ID" value="KAB1202245.1"/>
    <property type="molecule type" value="Genomic_DNA"/>
</dbReference>
<proteinExistence type="predicted"/>
<sequence length="208" mass="24723">MMGYHSFLRSPKKEQQVPDTVLSKFSDTKDAYADEDLDILDELEGIWGKGNEKFPQDSHNYGQLNWDFMDREEFPYGEAEEQEQKVMVEDTTQSFFEEESYCNKGIKTENIGFWEDDEKKVSLNLNLNYEEVLDAWSDRGSLWADDYPLSMASNGHYMGEVPVMDKERTRREARVLRYKEKRQTRLFSKKIRYQVRKLNADKRPRLKV</sequence>
<gene>
    <name evidence="5" type="ORF">CJ030_MR8G010079</name>
</gene>
<keyword evidence="2 3" id="KW-0539">Nucleus</keyword>
<dbReference type="PANTHER" id="PTHR31874:SF41">
    <property type="entry name" value="CCT MOTIF FAMILY PROTEIN"/>
    <property type="match status" value="1"/>
</dbReference>
<dbReference type="OrthoDB" id="153872at2759"/>
<dbReference type="InterPro" id="IPR052453">
    <property type="entry name" value="CONSTANS-like_ZF"/>
</dbReference>
<dbReference type="PANTHER" id="PTHR31874">
    <property type="entry name" value="CCT MOTIF FAMILY PROTEIN, EXPRESSED"/>
    <property type="match status" value="1"/>
</dbReference>
<evidence type="ECO:0000259" key="4">
    <source>
        <dbReference type="PROSITE" id="PS51017"/>
    </source>
</evidence>
<comment type="subcellular location">
    <subcellularLocation>
        <location evidence="1 3">Nucleus</location>
    </subcellularLocation>
</comment>
<evidence type="ECO:0000313" key="6">
    <source>
        <dbReference type="Proteomes" id="UP000516437"/>
    </source>
</evidence>
<evidence type="ECO:0000256" key="2">
    <source>
        <dbReference type="ARBA" id="ARBA00023242"/>
    </source>
</evidence>
<feature type="domain" description="CCT" evidence="4">
    <location>
        <begin position="171"/>
        <end position="208"/>
    </location>
</feature>
<dbReference type="InterPro" id="IPR010402">
    <property type="entry name" value="CCT_domain"/>
</dbReference>
<reference evidence="5 6" key="1">
    <citation type="journal article" date="2019" name="Plant Biotechnol. J.">
        <title>The red bayberry genome and genetic basis of sex determination.</title>
        <authorList>
            <person name="Jia H.M."/>
            <person name="Jia H.J."/>
            <person name="Cai Q.L."/>
            <person name="Wang Y."/>
            <person name="Zhao H.B."/>
            <person name="Yang W.F."/>
            <person name="Wang G.Y."/>
            <person name="Li Y.H."/>
            <person name="Zhan D.L."/>
            <person name="Shen Y.T."/>
            <person name="Niu Q.F."/>
            <person name="Chang L."/>
            <person name="Qiu J."/>
            <person name="Zhao L."/>
            <person name="Xie H.B."/>
            <person name="Fu W.Y."/>
            <person name="Jin J."/>
            <person name="Li X.W."/>
            <person name="Jiao Y."/>
            <person name="Zhou C.C."/>
            <person name="Tu T."/>
            <person name="Chai C.Y."/>
            <person name="Gao J.L."/>
            <person name="Fan L.J."/>
            <person name="van de Weg E."/>
            <person name="Wang J.Y."/>
            <person name="Gao Z.S."/>
        </authorList>
    </citation>
    <scope>NUCLEOTIDE SEQUENCE [LARGE SCALE GENOMIC DNA]</scope>
    <source>
        <tissue evidence="5">Leaves</tissue>
    </source>
</reference>
<dbReference type="PROSITE" id="PS51017">
    <property type="entry name" value="CCT"/>
    <property type="match status" value="1"/>
</dbReference>
<dbReference type="Pfam" id="PF06203">
    <property type="entry name" value="CCT"/>
    <property type="match status" value="1"/>
</dbReference>
<keyword evidence="6" id="KW-1185">Reference proteome</keyword>
<dbReference type="Proteomes" id="UP000516437">
    <property type="component" value="Chromosome 8"/>
</dbReference>